<sequence length="62" mass="6935">MTKKPRGTAKVIEAVQTRCGKESEKLGKLIIENRKTLRNKKQSATTNCNNFAALQLGSFYGY</sequence>
<dbReference type="AlphaFoldDB" id="A0A915DUS0"/>
<organism evidence="1 2">
    <name type="scientific">Ditylenchus dipsaci</name>
    <dbReference type="NCBI Taxonomy" id="166011"/>
    <lineage>
        <taxon>Eukaryota</taxon>
        <taxon>Metazoa</taxon>
        <taxon>Ecdysozoa</taxon>
        <taxon>Nematoda</taxon>
        <taxon>Chromadorea</taxon>
        <taxon>Rhabditida</taxon>
        <taxon>Tylenchina</taxon>
        <taxon>Tylenchomorpha</taxon>
        <taxon>Sphaerularioidea</taxon>
        <taxon>Anguinidae</taxon>
        <taxon>Anguininae</taxon>
        <taxon>Ditylenchus</taxon>
    </lineage>
</organism>
<reference evidence="2" key="1">
    <citation type="submission" date="2022-11" db="UniProtKB">
        <authorList>
            <consortium name="WormBaseParasite"/>
        </authorList>
    </citation>
    <scope>IDENTIFICATION</scope>
</reference>
<evidence type="ECO:0000313" key="2">
    <source>
        <dbReference type="WBParaSite" id="jg23708"/>
    </source>
</evidence>
<proteinExistence type="predicted"/>
<protein>
    <submittedName>
        <fullName evidence="2">Uncharacterized protein</fullName>
    </submittedName>
</protein>
<name>A0A915DUS0_9BILA</name>
<evidence type="ECO:0000313" key="1">
    <source>
        <dbReference type="Proteomes" id="UP000887574"/>
    </source>
</evidence>
<keyword evidence="1" id="KW-1185">Reference proteome</keyword>
<dbReference type="Proteomes" id="UP000887574">
    <property type="component" value="Unplaced"/>
</dbReference>
<accession>A0A915DUS0</accession>
<dbReference type="WBParaSite" id="jg23708">
    <property type="protein sequence ID" value="jg23708"/>
    <property type="gene ID" value="jg23708"/>
</dbReference>